<keyword evidence="3 6" id="KW-0436">Ligase</keyword>
<comment type="cofactor">
    <cofactor evidence="3">
        <name>Mg(2+)</name>
        <dbReference type="ChEBI" id="CHEBI:18420"/>
    </cofactor>
</comment>
<dbReference type="GO" id="GO:0015937">
    <property type="term" value="P:coenzyme A biosynthetic process"/>
    <property type="evidence" value="ECO:0007669"/>
    <property type="project" value="UniProtKB-UniRule"/>
</dbReference>
<dbReference type="OrthoDB" id="9802554at2"/>
<dbReference type="GO" id="GO:0071513">
    <property type="term" value="C:phosphopantothenoylcysteine decarboxylase complex"/>
    <property type="evidence" value="ECO:0007669"/>
    <property type="project" value="TreeGrafter"/>
</dbReference>
<gene>
    <name evidence="3" type="primary">coaBC</name>
    <name evidence="6" type="ORF">SAMN04488121_10191</name>
</gene>
<dbReference type="AlphaFoldDB" id="A0A1G7GMU9"/>
<keyword evidence="1 3" id="KW-0210">Decarboxylase</keyword>
<dbReference type="InterPro" id="IPR007085">
    <property type="entry name" value="DNA/pantothenate-metab_flavo_C"/>
</dbReference>
<dbReference type="GO" id="GO:0015941">
    <property type="term" value="P:pantothenate catabolic process"/>
    <property type="evidence" value="ECO:0007669"/>
    <property type="project" value="InterPro"/>
</dbReference>
<feature type="binding site" evidence="3">
    <location>
        <position position="359"/>
    </location>
    <ligand>
        <name>CTP</name>
        <dbReference type="ChEBI" id="CHEBI:37563"/>
    </ligand>
</feature>
<comment type="caution">
    <text evidence="3">Lacks conserved residue(s) required for the propagation of feature annotation.</text>
</comment>
<protein>
    <recommendedName>
        <fullName evidence="3">Coenzyme A biosynthesis bifunctional protein CoaBC</fullName>
    </recommendedName>
    <alternativeName>
        <fullName evidence="3">DNA/pantothenate metabolism flavoprotein</fullName>
    </alternativeName>
    <alternativeName>
        <fullName evidence="3">Phosphopantothenoylcysteine synthetase/decarboxylase</fullName>
        <shortName evidence="3">PPCS-PPCDC</shortName>
    </alternativeName>
    <domain>
        <recommendedName>
            <fullName evidence="3">Phosphopantothenoylcysteine decarboxylase</fullName>
            <shortName evidence="3">PPC decarboxylase</shortName>
            <shortName evidence="3">PPC-DC</shortName>
            <ecNumber evidence="3">4.1.1.36</ecNumber>
        </recommendedName>
        <alternativeName>
            <fullName evidence="3">CoaC</fullName>
        </alternativeName>
    </domain>
    <domain>
        <recommendedName>
            <fullName evidence="3">Phosphopantothenate--cysteine ligase</fullName>
            <ecNumber evidence="3">6.3.2.5</ecNumber>
        </recommendedName>
        <alternativeName>
            <fullName evidence="3">CoaB</fullName>
        </alternativeName>
        <alternativeName>
            <fullName evidence="3">Phosphopantothenoylcysteine synthetase</fullName>
            <shortName evidence="3">PPC synthetase</shortName>
            <shortName evidence="3">PPC-S</shortName>
        </alternativeName>
    </domain>
</protein>
<keyword evidence="3" id="KW-0511">Multifunctional enzyme</keyword>
<feature type="region of interest" description="Phosphopantothenoylcysteine decarboxylase" evidence="3">
    <location>
        <begin position="1"/>
        <end position="223"/>
    </location>
</feature>
<dbReference type="InterPro" id="IPR003382">
    <property type="entry name" value="Flavoprotein"/>
</dbReference>
<keyword evidence="3" id="KW-0288">FMN</keyword>
<organism evidence="6 7">
    <name type="scientific">Chitinophaga filiformis</name>
    <name type="common">Myxococcus filiformis</name>
    <name type="synonym">Flexibacter filiformis</name>
    <dbReference type="NCBI Taxonomy" id="104663"/>
    <lineage>
        <taxon>Bacteria</taxon>
        <taxon>Pseudomonadati</taxon>
        <taxon>Bacteroidota</taxon>
        <taxon>Chitinophagia</taxon>
        <taxon>Chitinophagales</taxon>
        <taxon>Chitinophagaceae</taxon>
        <taxon>Chitinophaga</taxon>
    </lineage>
</organism>
<dbReference type="SUPFAM" id="SSF102645">
    <property type="entry name" value="CoaB-like"/>
    <property type="match status" value="1"/>
</dbReference>
<dbReference type="GO" id="GO:0010181">
    <property type="term" value="F:FMN binding"/>
    <property type="evidence" value="ECO:0007669"/>
    <property type="project" value="UniProtKB-UniRule"/>
</dbReference>
<sequence>MLQGKKILLGVSGSIAAYKAATLVRLLVKEGADVKVVMTPSACDFITPLTLATLSKHEVPVTISDNQSWNNHVMLGRWADVMLIAPASANTLSKMANGACDNLLMATYLSATCPVLFAPAMDEDMWHHPATKNNISKLLSYGHQQIPVEKGELASGLFGEGRMAEPENIVKYLEAHFSARQSLKSGEIADGAGLVGQSGVEQASQYIDQQQFGNAGQPLKGKKALVTAGPTQEPLDPVRYISNHSSGKMGIAIADALAAAGAEVTLVLGPTGLSAGNPAVNTIRVVTAEDMFNSSAAHFAQADVIVMAAAVADYRPKHVADIKMKKGEGDALTLELEKTKDILRTLGATRTDKQVLVGFSLETNNEKEYALKKLREKHLDLVVMNSLNDKGAGFNHDTNKVTLFDKKGDARDLPLKSKLAVAQDIVAAIVDIIHLNSAPLVV</sequence>
<dbReference type="GO" id="GO:0004632">
    <property type="term" value="F:phosphopantothenate--cysteine ligase activity"/>
    <property type="evidence" value="ECO:0007669"/>
    <property type="project" value="UniProtKB-UniRule"/>
</dbReference>
<evidence type="ECO:0000313" key="6">
    <source>
        <dbReference type="EMBL" id="SDE89498.1"/>
    </source>
</evidence>
<comment type="pathway">
    <text evidence="3">Cofactor biosynthesis; coenzyme A biosynthesis; CoA from (R)-pantothenate: step 2/5.</text>
</comment>
<dbReference type="EMBL" id="FNBN01000001">
    <property type="protein sequence ID" value="SDE89498.1"/>
    <property type="molecule type" value="Genomic_DNA"/>
</dbReference>
<dbReference type="GO" id="GO:0004633">
    <property type="term" value="F:phosphopantothenoylcysteine decarboxylase activity"/>
    <property type="evidence" value="ECO:0007669"/>
    <property type="project" value="UniProtKB-UniRule"/>
</dbReference>
<dbReference type="Pfam" id="PF02441">
    <property type="entry name" value="Flavoprotein"/>
    <property type="match status" value="1"/>
</dbReference>
<dbReference type="SUPFAM" id="SSF52507">
    <property type="entry name" value="Homo-oligomeric flavin-containing Cys decarboxylases, HFCD"/>
    <property type="match status" value="1"/>
</dbReference>
<feature type="binding site" evidence="3">
    <location>
        <position position="313"/>
    </location>
    <ligand>
        <name>CTP</name>
        <dbReference type="ChEBI" id="CHEBI:37563"/>
    </ligand>
</feature>
<dbReference type="EC" id="6.3.2.5" evidence="3"/>
<dbReference type="Gene3D" id="3.40.50.1950">
    <property type="entry name" value="Flavin prenyltransferase-like"/>
    <property type="match status" value="1"/>
</dbReference>
<comment type="catalytic activity">
    <reaction evidence="3">
        <text>N-[(R)-4-phosphopantothenoyl]-L-cysteine + H(+) = (R)-4'-phosphopantetheine + CO2</text>
        <dbReference type="Rhea" id="RHEA:16793"/>
        <dbReference type="ChEBI" id="CHEBI:15378"/>
        <dbReference type="ChEBI" id="CHEBI:16526"/>
        <dbReference type="ChEBI" id="CHEBI:59458"/>
        <dbReference type="ChEBI" id="CHEBI:61723"/>
        <dbReference type="EC" id="4.1.1.36"/>
    </reaction>
</comment>
<dbReference type="STRING" id="104663.SAMN04488121_10191"/>
<comment type="similarity">
    <text evidence="3">In the C-terminal section; belongs to the PPC synthetase family.</text>
</comment>
<dbReference type="Proteomes" id="UP000199045">
    <property type="component" value="Unassembled WGS sequence"/>
</dbReference>
<comment type="catalytic activity">
    <reaction evidence="3">
        <text>(R)-4'-phosphopantothenate + L-cysteine + CTP = N-[(R)-4-phosphopantothenoyl]-L-cysteine + CMP + diphosphate + H(+)</text>
        <dbReference type="Rhea" id="RHEA:19397"/>
        <dbReference type="ChEBI" id="CHEBI:10986"/>
        <dbReference type="ChEBI" id="CHEBI:15378"/>
        <dbReference type="ChEBI" id="CHEBI:33019"/>
        <dbReference type="ChEBI" id="CHEBI:35235"/>
        <dbReference type="ChEBI" id="CHEBI:37563"/>
        <dbReference type="ChEBI" id="CHEBI:59458"/>
        <dbReference type="ChEBI" id="CHEBI:60377"/>
        <dbReference type="EC" id="6.3.2.5"/>
    </reaction>
</comment>
<dbReference type="RefSeq" id="WP_089828275.1">
    <property type="nucleotide sequence ID" value="NZ_FNBN01000001.1"/>
</dbReference>
<comment type="similarity">
    <text evidence="3">In the N-terminal section; belongs to the HFCD (homo-oligomeric flavin containing Cys decarboxylase) superfamily.</text>
</comment>
<dbReference type="EC" id="4.1.1.36" evidence="3"/>
<feature type="domain" description="Flavoprotein" evidence="4">
    <location>
        <begin position="5"/>
        <end position="174"/>
    </location>
</feature>
<comment type="function">
    <text evidence="3">Catalyzes two sequential steps in the biosynthesis of coenzyme A. In the first step cysteine is conjugated to 4'-phosphopantothenate to form 4-phosphopantothenoylcysteine. In the second step the latter compound is decarboxylated to form 4'-phosphopantotheine.</text>
</comment>
<dbReference type="PANTHER" id="PTHR14359">
    <property type="entry name" value="HOMO-OLIGOMERIC FLAVIN CONTAINING CYS DECARBOXYLASE FAMILY"/>
    <property type="match status" value="1"/>
</dbReference>
<dbReference type="InterPro" id="IPR036551">
    <property type="entry name" value="Flavin_trans-like"/>
</dbReference>
<dbReference type="PANTHER" id="PTHR14359:SF6">
    <property type="entry name" value="PHOSPHOPANTOTHENOYLCYSTEINE DECARBOXYLASE"/>
    <property type="match status" value="1"/>
</dbReference>
<feature type="binding site" evidence="3">
    <location>
        <position position="323"/>
    </location>
    <ligand>
        <name>CTP</name>
        <dbReference type="ChEBI" id="CHEBI:37563"/>
    </ligand>
</feature>
<dbReference type="GO" id="GO:0046872">
    <property type="term" value="F:metal ion binding"/>
    <property type="evidence" value="ECO:0007669"/>
    <property type="project" value="UniProtKB-KW"/>
</dbReference>
<comment type="cofactor">
    <cofactor evidence="3">
        <name>FMN</name>
        <dbReference type="ChEBI" id="CHEBI:58210"/>
    </cofactor>
    <text evidence="3">Binds 1 FMN per subunit.</text>
</comment>
<feature type="binding site" evidence="3">
    <location>
        <position position="377"/>
    </location>
    <ligand>
        <name>CTP</name>
        <dbReference type="ChEBI" id="CHEBI:37563"/>
    </ligand>
</feature>
<keyword evidence="2 3" id="KW-0456">Lyase</keyword>
<keyword evidence="3" id="KW-0460">Magnesium</keyword>
<name>A0A1G7GMU9_CHIFI</name>
<evidence type="ECO:0000259" key="4">
    <source>
        <dbReference type="Pfam" id="PF02441"/>
    </source>
</evidence>
<proteinExistence type="inferred from homology"/>
<dbReference type="UniPathway" id="UPA00241">
    <property type="reaction ID" value="UER00353"/>
</dbReference>
<evidence type="ECO:0000256" key="2">
    <source>
        <dbReference type="ARBA" id="ARBA00023239"/>
    </source>
</evidence>
<evidence type="ECO:0000256" key="1">
    <source>
        <dbReference type="ARBA" id="ARBA00022793"/>
    </source>
</evidence>
<dbReference type="HAMAP" id="MF_02225">
    <property type="entry name" value="CoaBC"/>
    <property type="match status" value="1"/>
</dbReference>
<feature type="binding site" evidence="3">
    <location>
        <position position="373"/>
    </location>
    <ligand>
        <name>CTP</name>
        <dbReference type="ChEBI" id="CHEBI:37563"/>
    </ligand>
</feature>
<evidence type="ECO:0000313" key="7">
    <source>
        <dbReference type="Proteomes" id="UP000199045"/>
    </source>
</evidence>
<dbReference type="Gene3D" id="3.40.50.10300">
    <property type="entry name" value="CoaB-like"/>
    <property type="match status" value="1"/>
</dbReference>
<reference evidence="6 7" key="1">
    <citation type="submission" date="2016-10" db="EMBL/GenBank/DDBJ databases">
        <authorList>
            <person name="de Groot N.N."/>
        </authorList>
    </citation>
    <scope>NUCLEOTIDE SEQUENCE [LARGE SCALE GENOMIC DNA]</scope>
    <source>
        <strain evidence="6 7">DSM 527</strain>
    </source>
</reference>
<keyword evidence="3" id="KW-0479">Metal-binding</keyword>
<dbReference type="Pfam" id="PF04127">
    <property type="entry name" value="DFP"/>
    <property type="match status" value="1"/>
</dbReference>
<comment type="pathway">
    <text evidence="3">Cofactor biosynthesis; coenzyme A biosynthesis; CoA from (R)-pantothenate: step 3/5.</text>
</comment>
<dbReference type="InterPro" id="IPR035929">
    <property type="entry name" value="CoaB-like_sf"/>
</dbReference>
<evidence type="ECO:0000259" key="5">
    <source>
        <dbReference type="Pfam" id="PF04127"/>
    </source>
</evidence>
<accession>A0A1G7GMU9</accession>
<keyword evidence="3" id="KW-0285">Flavoprotein</keyword>
<evidence type="ECO:0000256" key="3">
    <source>
        <dbReference type="HAMAP-Rule" id="MF_02225"/>
    </source>
</evidence>
<dbReference type="InterPro" id="IPR005252">
    <property type="entry name" value="CoaBC"/>
</dbReference>
<feature type="domain" description="DNA/pantothenate metabolism flavoprotein C-terminal" evidence="5">
    <location>
        <begin position="219"/>
        <end position="431"/>
    </location>
</feature>
<feature type="region of interest" description="Phosphopantothenate--cysteine ligase" evidence="3">
    <location>
        <begin position="224"/>
        <end position="442"/>
    </location>
</feature>